<dbReference type="Gene3D" id="2.160.20.20">
    <property type="match status" value="2"/>
</dbReference>
<dbReference type="SUPFAM" id="SSF51126">
    <property type="entry name" value="Pectin lyase-like"/>
    <property type="match status" value="2"/>
</dbReference>
<dbReference type="RefSeq" id="WP_192535019.1">
    <property type="nucleotide sequence ID" value="NZ_JACZHT010000013.1"/>
</dbReference>
<dbReference type="SUPFAM" id="SSF103515">
    <property type="entry name" value="Autotransporter"/>
    <property type="match status" value="1"/>
</dbReference>
<evidence type="ECO:0000259" key="1">
    <source>
        <dbReference type="PROSITE" id="PS51208"/>
    </source>
</evidence>
<comment type="caution">
    <text evidence="2">The sequence shown here is derived from an EMBL/GenBank/DDBJ whole genome shotgun (WGS) entry which is preliminary data.</text>
</comment>
<dbReference type="SMART" id="SM00869">
    <property type="entry name" value="Autotransporter"/>
    <property type="match status" value="1"/>
</dbReference>
<dbReference type="InterPro" id="IPR018247">
    <property type="entry name" value="EF_Hand_1_Ca_BS"/>
</dbReference>
<dbReference type="PROSITE" id="PS00018">
    <property type="entry name" value="EF_HAND_1"/>
    <property type="match status" value="1"/>
</dbReference>
<organism evidence="2 3">
    <name type="scientific">Phaeovibrio sulfidiphilus</name>
    <dbReference type="NCBI Taxonomy" id="1220600"/>
    <lineage>
        <taxon>Bacteria</taxon>
        <taxon>Pseudomonadati</taxon>
        <taxon>Pseudomonadota</taxon>
        <taxon>Alphaproteobacteria</taxon>
        <taxon>Rhodospirillales</taxon>
        <taxon>Rhodospirillaceae</taxon>
        <taxon>Phaeovibrio</taxon>
    </lineage>
</organism>
<proteinExistence type="predicted"/>
<dbReference type="PROSITE" id="PS51208">
    <property type="entry name" value="AUTOTRANSPORTER"/>
    <property type="match status" value="1"/>
</dbReference>
<dbReference type="InterPro" id="IPR011050">
    <property type="entry name" value="Pectin_lyase_fold/virulence"/>
</dbReference>
<sequence length="1352" mass="138977">MWTHVRNHSLASPLGGARPHGLALSGAALVLALIATGAGPALAQSYECLNGNGKCTVTGEVAWGDLVENPNFSGKLSDLRFYAYAGALTFSDSTILEATPGTADQRLVVYGGTATLSVASGKTLTFQGNTTRTEANLDFGGAVVAYYNANTINFSGNTNFIRNSVQSRTNWAWGGAIFASSSTMTFSGDVLFDGNSAQSETYWARGGAIFNWHGPLEMSESATFTGNTATSVSGRAQGGAIFNQEGTLTLKGSTSFDGNKVAVIGSGNASTAGGGALYNTGTVTFQKGATFTGNTAFSDSDEVRGGAIENSSGTVSLSGKSAFTGNAAASGSGEARGGAIENSSGTVVVAGEASFTGNSATSTSGTARGGAIFSGTGGTIILDPDAGKTILFSGNRAGDRPNSIYLLADTNATVLRVGVSGTGTVDMRTDPMGGSAVGGGAVILVKESASTWWLGGENLFTADDNATSLTLFEVNSGTLALAAGTQITLQGALSRFALGDTAVLHLEGGGHTILAGSGGQSPAHETGGAITLSGRSKITFDLLGVPSGETVLTLRAERVGLSESGDAVTLDIRTFRNVVDTEYTLLDAGTDLTDKTTLTYRGEALANTRVGAALESRLEKGNTIQVLKVARAVKNDTITWVGSSGDTWNISTPDKWRQTDGKLTLFAPGDAVVFTAANQGTVSINDGGVVVAGMEVTGGAHTFTGGEIVSASDGETSLRDGERTGKLVIAGGASATFEDTVNLDFANGYDIADGARMTVRGQSLGGDIANAGTFVFDLGAERTLHYTDTLSGKGAVLKEGTGTVILSGKQMGATGPLTLNGGTLGGAFTWGGGLKLGGPDTTLAPGDPDKTGTLSVNDFDPGGQSFTLRVRVTPEGSDCLEIRTGSAEIPDGSTLKVVSGGGSGWAAEKIYTVVVVREAGQTIAGTFSTLDRAADLPFLALEQVRLDASGTPVDGSALASAIGVRATYRSPGPGPARLMGMTPNEIATAEAIDTMEPGPVQDTMINTTESEGLRQLDLFSGDGHANVGHMIRQGSPEIGRTLLGTLSRLAPDGDGIPGEETLQVAGIGPVTLDPSDGVRRNHRLWAQVSGAREVWDGDGNAARSTASGPGIMAGATLSLDDGWFAGGLVRYGYRDFRVPDRLFRADAHSVSGGVYGGKVWDVGAGTLRTTLAGIYTRYGIDSRRTAQAERLKASYGANVFQVMAEAAWRAPTAEGLTVEPFVAAAWNRACTEDFTESGGPAALHSRSWVTQTGTSTVGLRLDARIHEQVVLRLDLGWEHVYGDINTTSRQVFVSGSDDFSVRGTPADRDTAVLAAGASVILGEDWTLNVIYDGAYGAHTLSHGGRASVIWRW</sequence>
<dbReference type="InterPro" id="IPR036709">
    <property type="entry name" value="Autotransporte_beta_dom_sf"/>
</dbReference>
<dbReference type="EMBL" id="JACZHT010000013">
    <property type="protein sequence ID" value="MBE1238004.1"/>
    <property type="molecule type" value="Genomic_DNA"/>
</dbReference>
<dbReference type="InterPro" id="IPR012332">
    <property type="entry name" value="Autotransporter_pectin_lyase_C"/>
</dbReference>
<name>A0A8J6YQK0_9PROT</name>
<dbReference type="Pfam" id="PF03797">
    <property type="entry name" value="Autotransporter"/>
    <property type="match status" value="1"/>
</dbReference>
<reference evidence="2" key="1">
    <citation type="submission" date="2020-10" db="EMBL/GenBank/DDBJ databases">
        <title>Genome sequence of the unusual species of purple photosynthetic bacteria, Phaeovibrio sulfidiphilus DSM 23193, type strain.</title>
        <authorList>
            <person name="Kyndt J.A."/>
            <person name="Meyer T.E."/>
        </authorList>
    </citation>
    <scope>NUCLEOTIDE SEQUENCE</scope>
    <source>
        <strain evidence="2">DSM 23193</strain>
    </source>
</reference>
<dbReference type="Gene3D" id="2.40.128.130">
    <property type="entry name" value="Autotransporter beta-domain"/>
    <property type="match status" value="1"/>
</dbReference>
<keyword evidence="3" id="KW-1185">Reference proteome</keyword>
<evidence type="ECO:0000313" key="2">
    <source>
        <dbReference type="EMBL" id="MBE1238004.1"/>
    </source>
</evidence>
<protein>
    <submittedName>
        <fullName evidence="2">Autotransporter domain-containing protein</fullName>
    </submittedName>
</protein>
<dbReference type="InterPro" id="IPR005546">
    <property type="entry name" value="Autotransporte_beta"/>
</dbReference>
<evidence type="ECO:0000313" key="3">
    <source>
        <dbReference type="Proteomes" id="UP000631034"/>
    </source>
</evidence>
<gene>
    <name evidence="2" type="ORF">IHV25_10165</name>
</gene>
<dbReference type="Proteomes" id="UP000631034">
    <property type="component" value="Unassembled WGS sequence"/>
</dbReference>
<feature type="domain" description="Autotransporter" evidence="1">
    <location>
        <begin position="1077"/>
        <end position="1352"/>
    </location>
</feature>
<accession>A0A8J6YQK0</accession>